<dbReference type="Proteomes" id="UP000237000">
    <property type="component" value="Unassembled WGS sequence"/>
</dbReference>
<gene>
    <name evidence="1" type="ORF">TorRG33x02_203380</name>
</gene>
<keyword evidence="2" id="KW-1185">Reference proteome</keyword>
<dbReference type="PANTHER" id="PTHR37183:SF1">
    <property type="entry name" value="PLANT THIONIN FAMILY PROTEIN"/>
    <property type="match status" value="1"/>
</dbReference>
<dbReference type="EMBL" id="JXTC01000171">
    <property type="protein sequence ID" value="PON83898.1"/>
    <property type="molecule type" value="Genomic_DNA"/>
</dbReference>
<dbReference type="InParanoid" id="A0A2P5EEC4"/>
<reference evidence="2" key="1">
    <citation type="submission" date="2016-06" db="EMBL/GenBank/DDBJ databases">
        <title>Parallel loss of symbiosis genes in relatives of nitrogen-fixing non-legume Parasponia.</title>
        <authorList>
            <person name="Van Velzen R."/>
            <person name="Holmer R."/>
            <person name="Bu F."/>
            <person name="Rutten L."/>
            <person name="Van Zeijl A."/>
            <person name="Liu W."/>
            <person name="Santuari L."/>
            <person name="Cao Q."/>
            <person name="Sharma T."/>
            <person name="Shen D."/>
            <person name="Roswanjaya Y."/>
            <person name="Wardhani T."/>
            <person name="Kalhor M.S."/>
            <person name="Jansen J."/>
            <person name="Van den Hoogen J."/>
            <person name="Gungor B."/>
            <person name="Hartog M."/>
            <person name="Hontelez J."/>
            <person name="Verver J."/>
            <person name="Yang W.-C."/>
            <person name="Schijlen E."/>
            <person name="Repin R."/>
            <person name="Schilthuizen M."/>
            <person name="Schranz E."/>
            <person name="Heidstra R."/>
            <person name="Miyata K."/>
            <person name="Fedorova E."/>
            <person name="Kohlen W."/>
            <person name="Bisseling T."/>
            <person name="Smit S."/>
            <person name="Geurts R."/>
        </authorList>
    </citation>
    <scope>NUCLEOTIDE SEQUENCE [LARGE SCALE GENOMIC DNA]</scope>
    <source>
        <strain evidence="2">cv. RG33-2</strain>
    </source>
</reference>
<organism evidence="1 2">
    <name type="scientific">Trema orientale</name>
    <name type="common">Charcoal tree</name>
    <name type="synonym">Celtis orientalis</name>
    <dbReference type="NCBI Taxonomy" id="63057"/>
    <lineage>
        <taxon>Eukaryota</taxon>
        <taxon>Viridiplantae</taxon>
        <taxon>Streptophyta</taxon>
        <taxon>Embryophyta</taxon>
        <taxon>Tracheophyta</taxon>
        <taxon>Spermatophyta</taxon>
        <taxon>Magnoliopsida</taxon>
        <taxon>eudicotyledons</taxon>
        <taxon>Gunneridae</taxon>
        <taxon>Pentapetalae</taxon>
        <taxon>rosids</taxon>
        <taxon>fabids</taxon>
        <taxon>Rosales</taxon>
        <taxon>Cannabaceae</taxon>
        <taxon>Trema</taxon>
    </lineage>
</organism>
<dbReference type="OrthoDB" id="1933690at2759"/>
<evidence type="ECO:0008006" key="3">
    <source>
        <dbReference type="Google" id="ProtNLM"/>
    </source>
</evidence>
<comment type="caution">
    <text evidence="1">The sequence shown here is derived from an EMBL/GenBank/DDBJ whole genome shotgun (WGS) entry which is preliminary data.</text>
</comment>
<accession>A0A2P5EEC4</accession>
<evidence type="ECO:0000313" key="2">
    <source>
        <dbReference type="Proteomes" id="UP000237000"/>
    </source>
</evidence>
<dbReference type="STRING" id="63057.A0A2P5EEC4"/>
<proteinExistence type="predicted"/>
<dbReference type="AlphaFoldDB" id="A0A2P5EEC4"/>
<evidence type="ECO:0000313" key="1">
    <source>
        <dbReference type="EMBL" id="PON83898.1"/>
    </source>
</evidence>
<protein>
    <recommendedName>
        <fullName evidence="3">Thionin-like protein</fullName>
    </recommendedName>
</protein>
<name>A0A2P5EEC4_TREOI</name>
<sequence>MMLQLQADSVSSVANIKFLVLCFASLRSFLLSHSTADNDYPSSMAVPSTRPISFLVMQERVAADAADCYDACSTACVQPNTRLMQRCDRKCQIKCGPDSTVKEYVNEVING</sequence>
<dbReference type="PANTHER" id="PTHR37183">
    <property type="entry name" value="PLANT THIONIN FAMILY PROTEIN"/>
    <property type="match status" value="1"/>
</dbReference>